<name>A7TRJ4_VANPO</name>
<dbReference type="CDD" id="cd09272">
    <property type="entry name" value="RNase_HI_RT_Ty1"/>
    <property type="match status" value="1"/>
</dbReference>
<dbReference type="InterPro" id="IPR013103">
    <property type="entry name" value="RVT_2"/>
</dbReference>
<dbReference type="eggNOG" id="KOG0017">
    <property type="taxonomic scope" value="Eukaryota"/>
</dbReference>
<accession>A7TRJ4</accession>
<dbReference type="Proteomes" id="UP000000267">
    <property type="component" value="Unassembled WGS sequence"/>
</dbReference>
<dbReference type="Pfam" id="PF07727">
    <property type="entry name" value="RVT_2"/>
    <property type="match status" value="1"/>
</dbReference>
<proteinExistence type="predicted"/>
<evidence type="ECO:0000313" key="3">
    <source>
        <dbReference type="Proteomes" id="UP000000267"/>
    </source>
</evidence>
<dbReference type="EMBL" id="DS480480">
    <property type="protein sequence ID" value="EDO15123.1"/>
    <property type="molecule type" value="Genomic_DNA"/>
</dbReference>
<dbReference type="RefSeq" id="XP_001642981.1">
    <property type="nucleotide sequence ID" value="XM_001642931.1"/>
</dbReference>
<gene>
    <name evidence="2" type="ORF">Kpol_1046p15</name>
</gene>
<dbReference type="InParanoid" id="A7TRJ4"/>
<dbReference type="AlphaFoldDB" id="A7TRJ4"/>
<keyword evidence="3" id="KW-1185">Reference proteome</keyword>
<protein>
    <submittedName>
        <fullName evidence="2">Tkp4 protein</fullName>
    </submittedName>
</protein>
<sequence length="912" mass="105758">MSLEINKEPDIMKDTAQKHSNDSLHVFPSWTSSDEDLIHEPTINAYIKLLFNKQDELEDELTKLLLSPRSEEIIKKRQETEDELSDVRKYIKVFNESLDFEDLAEPNNLVTKEPSKMNNKAIGSRLVNIKGEDIAYDGRLDTYQFTSKLKSIKNYPRWLEEFKEFLGAHNFDDITELSNETIISPAENHVLMKILKSTIQDPKMAYFLKSVNSAIILLNKIDKKYHKTFTMPFREILWKDISLNKNSINLEKQLSDASVLIKLDIHFGILKKYAITDLRKRTNKYVIELIQLEHGNPYNIDALSFLGYIEETINEEIKEDLERGIKPIEKGKPFATSKVSNTLRQNQEKCPLPYQVPVVYTNRSMCYKEAIAKNTNMEERKLFQEAYKKELRNLKRMLVFDIKAGIPRNQVNGEKIIPVKTIFTVEQDGTHKARIVCRGDQQTPSTYGDISTALLDMDTLKLLLMIANNSKMVIQTLDINNAFLYADLKEVIYIPHPYEPKKVVQLNKALYGLKQSMKKWNDHLRKYLNSCALYDTEYTPGLFMNKEKTIIIAVHVSNCIIAANNKMTLKKFINNLKETFELKIVGTMEKGILKTNFLGMDLYYDIKKGEISLSLETYLKGIENDWIDELKYINFDNCPHWSSYNNKNKVIPTLSEARKKEITKKLRIMSGIINYIMTRCRYDIAFAANKLARIVNSPDEQSIKIAQKILKYLLTTKNQRLIYRRETVSKPIINIVIDASLGTEWDFKSRIGVMVWYGRNLYKVISRATTSIRASSTEAELDAIYEGFQEGRLLKRVLEKLIISNNININIFIDLKPNVQFLKKDYRSKKRDKFLDLKLAKLSEQVRRGIIVIENISGIFNVANILTIPVTTNQFKKLIECLENNLNPEDIVHITELKESESKNKEKMLMIS</sequence>
<feature type="domain" description="Reverse transcriptase Ty1/copia-type" evidence="1">
    <location>
        <begin position="413"/>
        <end position="622"/>
    </location>
</feature>
<organism evidence="3">
    <name type="scientific">Vanderwaltozyma polyspora (strain ATCC 22028 / DSM 70294 / BCRC 21397 / CBS 2163 / NBRC 10782 / NRRL Y-8283 / UCD 57-17)</name>
    <name type="common">Kluyveromyces polysporus</name>
    <dbReference type="NCBI Taxonomy" id="436907"/>
    <lineage>
        <taxon>Eukaryota</taxon>
        <taxon>Fungi</taxon>
        <taxon>Dikarya</taxon>
        <taxon>Ascomycota</taxon>
        <taxon>Saccharomycotina</taxon>
        <taxon>Saccharomycetes</taxon>
        <taxon>Saccharomycetales</taxon>
        <taxon>Saccharomycetaceae</taxon>
        <taxon>Vanderwaltozyma</taxon>
    </lineage>
</organism>
<evidence type="ECO:0000259" key="1">
    <source>
        <dbReference type="Pfam" id="PF07727"/>
    </source>
</evidence>
<reference evidence="2 3" key="1">
    <citation type="journal article" date="2007" name="Proc. Natl. Acad. Sci. U.S.A.">
        <title>Independent sorting-out of thousands of duplicated gene pairs in two yeast species descended from a whole-genome duplication.</title>
        <authorList>
            <person name="Scannell D.R."/>
            <person name="Frank A.C."/>
            <person name="Conant G.C."/>
            <person name="Byrne K.P."/>
            <person name="Woolfit M."/>
            <person name="Wolfe K.H."/>
        </authorList>
    </citation>
    <scope>NUCLEOTIDE SEQUENCE [LARGE SCALE GENOMIC DNA]</scope>
    <source>
        <strain evidence="3">ATCC 22028 / DSM 70294 / BCRC 21397 / CBS 2163 / NBRC 10782 / NRRL Y-8283 / UCD 57-17</strain>
    </source>
</reference>
<dbReference type="GeneID" id="5543162"/>
<dbReference type="OrthoDB" id="4068312at2759"/>
<evidence type="ECO:0000313" key="2">
    <source>
        <dbReference type="EMBL" id="EDO15123.1"/>
    </source>
</evidence>
<dbReference type="KEGG" id="vpo:Kpol_1046p15"/>
<dbReference type="PhylomeDB" id="A7TRJ4"/>
<dbReference type="HOGENOM" id="CLU_318902_0_0_1"/>